<evidence type="ECO:0000259" key="2">
    <source>
        <dbReference type="Pfam" id="PF00156"/>
    </source>
</evidence>
<dbReference type="CDD" id="cd06223">
    <property type="entry name" value="PRTases_typeI"/>
    <property type="match status" value="1"/>
</dbReference>
<dbReference type="InterPro" id="IPR029057">
    <property type="entry name" value="PRTase-like"/>
</dbReference>
<accession>A0ABQ1XLU6</accession>
<comment type="similarity">
    <text evidence="1">Belongs to the ComF/GntX family.</text>
</comment>
<evidence type="ECO:0000256" key="1">
    <source>
        <dbReference type="ARBA" id="ARBA00008007"/>
    </source>
</evidence>
<gene>
    <name evidence="3" type="ORF">GCM10007420_11320</name>
</gene>
<dbReference type="InterPro" id="IPR051910">
    <property type="entry name" value="ComF/GntX_DNA_util-trans"/>
</dbReference>
<name>A0ABQ1XLU6_9PROT</name>
<dbReference type="InterPro" id="IPR000836">
    <property type="entry name" value="PRTase_dom"/>
</dbReference>
<dbReference type="EMBL" id="BMFS01000004">
    <property type="protein sequence ID" value="GGG97366.1"/>
    <property type="molecule type" value="Genomic_DNA"/>
</dbReference>
<reference evidence="4" key="1">
    <citation type="journal article" date="2019" name="Int. J. Syst. Evol. Microbiol.">
        <title>The Global Catalogue of Microorganisms (GCM) 10K type strain sequencing project: providing services to taxonomists for standard genome sequencing and annotation.</title>
        <authorList>
            <consortium name="The Broad Institute Genomics Platform"/>
            <consortium name="The Broad Institute Genome Sequencing Center for Infectious Disease"/>
            <person name="Wu L."/>
            <person name="Ma J."/>
        </authorList>
    </citation>
    <scope>NUCLEOTIDE SEQUENCE [LARGE SCALE GENOMIC DNA]</scope>
    <source>
        <strain evidence="4">CGMCC 1.12766</strain>
    </source>
</reference>
<dbReference type="Proteomes" id="UP000648722">
    <property type="component" value="Unassembled WGS sequence"/>
</dbReference>
<dbReference type="Gene3D" id="3.40.50.2020">
    <property type="match status" value="1"/>
</dbReference>
<evidence type="ECO:0000313" key="4">
    <source>
        <dbReference type="Proteomes" id="UP000648722"/>
    </source>
</evidence>
<sequence>MMPWGGYGPARLAREASRVMRGFADLVWPPVSLLSYEPVTAHGQLSPADWSKIVFLDDPQCAACGFPFDWPPGEGAVCGPCAARAPAFDTARSAFVYTPESRRLVLSLKHGGRVDGPAAFGGWMRRAGRAMLAEADYLVPVPLHARRLRQRRFNQSLLLAQSVAKLSGVACDPHILMRRRATPSQGGQSARGRRRNVAGAFAVRDGAKARIRDARLILIDDVYTTGATLEACARALKRAGAARVDALTLARVVRTSDVLT</sequence>
<protein>
    <submittedName>
        <fullName evidence="3">Amidophosphoribosyltransferase</fullName>
    </submittedName>
</protein>
<comment type="caution">
    <text evidence="3">The sequence shown here is derived from an EMBL/GenBank/DDBJ whole genome shotgun (WGS) entry which is preliminary data.</text>
</comment>
<evidence type="ECO:0000313" key="3">
    <source>
        <dbReference type="EMBL" id="GGG97366.1"/>
    </source>
</evidence>
<keyword evidence="4" id="KW-1185">Reference proteome</keyword>
<dbReference type="SUPFAM" id="SSF53271">
    <property type="entry name" value="PRTase-like"/>
    <property type="match status" value="1"/>
</dbReference>
<proteinExistence type="inferred from homology"/>
<organism evidence="3 4">
    <name type="scientific">Glycocaulis albus</name>
    <dbReference type="NCBI Taxonomy" id="1382801"/>
    <lineage>
        <taxon>Bacteria</taxon>
        <taxon>Pseudomonadati</taxon>
        <taxon>Pseudomonadota</taxon>
        <taxon>Alphaproteobacteria</taxon>
        <taxon>Maricaulales</taxon>
        <taxon>Maricaulaceae</taxon>
        <taxon>Glycocaulis</taxon>
    </lineage>
</organism>
<dbReference type="PANTHER" id="PTHR47505">
    <property type="entry name" value="DNA UTILIZATION PROTEIN YHGH"/>
    <property type="match status" value="1"/>
</dbReference>
<dbReference type="Pfam" id="PF00156">
    <property type="entry name" value="Pribosyltran"/>
    <property type="match status" value="1"/>
</dbReference>
<dbReference type="PANTHER" id="PTHR47505:SF1">
    <property type="entry name" value="DNA UTILIZATION PROTEIN YHGH"/>
    <property type="match status" value="1"/>
</dbReference>
<feature type="domain" description="Phosphoribosyltransferase" evidence="2">
    <location>
        <begin position="197"/>
        <end position="251"/>
    </location>
</feature>